<organism evidence="2">
    <name type="scientific">Anguilla anguilla</name>
    <name type="common">European freshwater eel</name>
    <name type="synonym">Muraena anguilla</name>
    <dbReference type="NCBI Taxonomy" id="7936"/>
    <lineage>
        <taxon>Eukaryota</taxon>
        <taxon>Metazoa</taxon>
        <taxon>Chordata</taxon>
        <taxon>Craniata</taxon>
        <taxon>Vertebrata</taxon>
        <taxon>Euteleostomi</taxon>
        <taxon>Actinopterygii</taxon>
        <taxon>Neopterygii</taxon>
        <taxon>Teleostei</taxon>
        <taxon>Anguilliformes</taxon>
        <taxon>Anguillidae</taxon>
        <taxon>Anguilla</taxon>
    </lineage>
</organism>
<evidence type="ECO:0000256" key="1">
    <source>
        <dbReference type="SAM" id="SignalP"/>
    </source>
</evidence>
<sequence length="48" mass="5630">MKCHVLVVISFLHVAFSFQKIRDLLHTCFLKTICLKEHTRKVKLSDVC</sequence>
<proteinExistence type="predicted"/>
<reference evidence="2" key="2">
    <citation type="journal article" date="2015" name="Fish Shellfish Immunol.">
        <title>Early steps in the European eel (Anguilla anguilla)-Vibrio vulnificus interaction in the gills: Role of the RtxA13 toxin.</title>
        <authorList>
            <person name="Callol A."/>
            <person name="Pajuelo D."/>
            <person name="Ebbesson L."/>
            <person name="Teles M."/>
            <person name="MacKenzie S."/>
            <person name="Amaro C."/>
        </authorList>
    </citation>
    <scope>NUCLEOTIDE SEQUENCE</scope>
</reference>
<dbReference type="EMBL" id="GBXM01085471">
    <property type="protein sequence ID" value="JAH23106.1"/>
    <property type="molecule type" value="Transcribed_RNA"/>
</dbReference>
<name>A0A0E9R1P6_ANGAN</name>
<dbReference type="AlphaFoldDB" id="A0A0E9R1P6"/>
<feature type="chain" id="PRO_5002431718" evidence="1">
    <location>
        <begin position="18"/>
        <end position="48"/>
    </location>
</feature>
<keyword evidence="1" id="KW-0732">Signal</keyword>
<protein>
    <submittedName>
        <fullName evidence="2">Uncharacterized protein</fullName>
    </submittedName>
</protein>
<reference evidence="2" key="1">
    <citation type="submission" date="2014-11" db="EMBL/GenBank/DDBJ databases">
        <authorList>
            <person name="Amaro Gonzalez C."/>
        </authorList>
    </citation>
    <scope>NUCLEOTIDE SEQUENCE</scope>
</reference>
<feature type="signal peptide" evidence="1">
    <location>
        <begin position="1"/>
        <end position="17"/>
    </location>
</feature>
<evidence type="ECO:0000313" key="2">
    <source>
        <dbReference type="EMBL" id="JAH23106.1"/>
    </source>
</evidence>
<accession>A0A0E9R1P6</accession>